<gene>
    <name evidence="2" type="ORF">FHW36_104389</name>
</gene>
<protein>
    <submittedName>
        <fullName evidence="2">Putative DNA-binding protein</fullName>
    </submittedName>
</protein>
<keyword evidence="3" id="KW-1185">Reference proteome</keyword>
<dbReference type="InterPro" id="IPR007421">
    <property type="entry name" value="Schlafen_AlbA_2_dom"/>
</dbReference>
<organism evidence="2 3">
    <name type="scientific">Chitinophaga polysaccharea</name>
    <dbReference type="NCBI Taxonomy" id="1293035"/>
    <lineage>
        <taxon>Bacteria</taxon>
        <taxon>Pseudomonadati</taxon>
        <taxon>Bacteroidota</taxon>
        <taxon>Chitinophagia</taxon>
        <taxon>Chitinophagales</taxon>
        <taxon>Chitinophagaceae</taxon>
        <taxon>Chitinophaga</taxon>
    </lineage>
</organism>
<dbReference type="Gene3D" id="3.30.950.30">
    <property type="entry name" value="Schlafen, AAA domain"/>
    <property type="match status" value="1"/>
</dbReference>
<dbReference type="RefSeq" id="WP_145670683.1">
    <property type="nucleotide sequence ID" value="NZ_VIWO01000004.1"/>
</dbReference>
<proteinExistence type="predicted"/>
<reference evidence="2 3" key="1">
    <citation type="submission" date="2019-06" db="EMBL/GenBank/DDBJ databases">
        <title>Sorghum-associated microbial communities from plants grown in Nebraska, USA.</title>
        <authorList>
            <person name="Schachtman D."/>
        </authorList>
    </citation>
    <scope>NUCLEOTIDE SEQUENCE [LARGE SCALE GENOMIC DNA]</scope>
    <source>
        <strain evidence="2 3">1209</strain>
    </source>
</reference>
<evidence type="ECO:0000259" key="1">
    <source>
        <dbReference type="Pfam" id="PF04326"/>
    </source>
</evidence>
<dbReference type="EMBL" id="VIWO01000004">
    <property type="protein sequence ID" value="TWF40705.1"/>
    <property type="molecule type" value="Genomic_DNA"/>
</dbReference>
<keyword evidence="2" id="KW-0238">DNA-binding</keyword>
<dbReference type="OrthoDB" id="613884at2"/>
<feature type="domain" description="Schlafen AlbA-2" evidence="1">
    <location>
        <begin position="3"/>
        <end position="91"/>
    </location>
</feature>
<accession>A0A561PRG0</accession>
<dbReference type="Proteomes" id="UP000320811">
    <property type="component" value="Unassembled WGS sequence"/>
</dbReference>
<name>A0A561PRG0_9BACT</name>
<evidence type="ECO:0000313" key="3">
    <source>
        <dbReference type="Proteomes" id="UP000320811"/>
    </source>
</evidence>
<dbReference type="AlphaFoldDB" id="A0A561PRG0"/>
<dbReference type="GO" id="GO:0003677">
    <property type="term" value="F:DNA binding"/>
    <property type="evidence" value="ECO:0007669"/>
    <property type="project" value="UniProtKB-KW"/>
</dbReference>
<sequence length="135" mass="15550">MQEQQNIAYKQSWRDEHPKWVCGLANAQGGKLFIGVDDREMVVGLDEYKKLMDDIPNKVVNHLGLVVDVNLLQSENKRYIEINVPVSSIGIKSWRISEVYKDFLRANGDTADPYLQHPDGSIWESADDYLIRPWC</sequence>
<dbReference type="Pfam" id="PF04326">
    <property type="entry name" value="SLFN_AlbA_2"/>
    <property type="match status" value="1"/>
</dbReference>
<dbReference type="InterPro" id="IPR038461">
    <property type="entry name" value="Schlafen_AlbA_2_dom_sf"/>
</dbReference>
<evidence type="ECO:0000313" key="2">
    <source>
        <dbReference type="EMBL" id="TWF40705.1"/>
    </source>
</evidence>
<comment type="caution">
    <text evidence="2">The sequence shown here is derived from an EMBL/GenBank/DDBJ whole genome shotgun (WGS) entry which is preliminary data.</text>
</comment>